<reference evidence="1" key="1">
    <citation type="journal article" date="2012" name="PLoS Genet.">
        <title>Comparative analysis of the genomes of two field isolates of the rice blast fungus Magnaporthe oryzae.</title>
        <authorList>
            <person name="Xue M."/>
            <person name="Yang J."/>
            <person name="Li Z."/>
            <person name="Hu S."/>
            <person name="Yao N."/>
            <person name="Dean R.A."/>
            <person name="Zhao W."/>
            <person name="Shen M."/>
            <person name="Zhang H."/>
            <person name="Li C."/>
            <person name="Liu L."/>
            <person name="Cao L."/>
            <person name="Xu X."/>
            <person name="Xing Y."/>
            <person name="Hsiang T."/>
            <person name="Zhang Z."/>
            <person name="Xu J.R."/>
            <person name="Peng Y.L."/>
        </authorList>
    </citation>
    <scope>NUCLEOTIDE SEQUENCE</scope>
    <source>
        <strain evidence="1">Y34</strain>
    </source>
</reference>
<protein>
    <submittedName>
        <fullName evidence="1">Uncharacterized protein</fullName>
    </submittedName>
</protein>
<sequence>MLAGELSACFSFQNRWDGCLRSLARGFTGQKLVVFETKWVIVLASAHSNPSFAPNLWSKKVRSRKAFHRRTKKLVTMGANSSVATEVSKQFIGIGSCLRGLSSWLNWCRIAFAPAFSRPVA</sequence>
<dbReference type="AlphaFoldDB" id="A0AA97NSC5"/>
<accession>A0AA97NSC5</accession>
<organism evidence="1">
    <name type="scientific">Pyricularia oryzae (strain Y34)</name>
    <name type="common">Rice blast fungus</name>
    <name type="synonym">Magnaporthe oryzae</name>
    <dbReference type="NCBI Taxonomy" id="1143189"/>
    <lineage>
        <taxon>Eukaryota</taxon>
        <taxon>Fungi</taxon>
        <taxon>Dikarya</taxon>
        <taxon>Ascomycota</taxon>
        <taxon>Pezizomycotina</taxon>
        <taxon>Sordariomycetes</taxon>
        <taxon>Sordariomycetidae</taxon>
        <taxon>Magnaporthales</taxon>
        <taxon>Pyriculariaceae</taxon>
        <taxon>Pyricularia</taxon>
    </lineage>
</organism>
<dbReference type="Proteomes" id="UP000011086">
    <property type="component" value="Unassembled WGS sequence"/>
</dbReference>
<dbReference type="EMBL" id="JH792904">
    <property type="protein sequence ID" value="ELQ35473.1"/>
    <property type="molecule type" value="Genomic_DNA"/>
</dbReference>
<evidence type="ECO:0000313" key="1">
    <source>
        <dbReference type="EMBL" id="ELQ35473.1"/>
    </source>
</evidence>
<name>A0AA97NSC5_PYRO3</name>
<proteinExistence type="predicted"/>
<gene>
    <name evidence="1" type="ORF">OOU_Y34scaffold00707g57</name>
</gene>